<keyword evidence="3" id="KW-1185">Reference proteome</keyword>
<gene>
    <name evidence="2" type="ORF">NDU88_008583</name>
</gene>
<organism evidence="2 3">
    <name type="scientific">Pleurodeles waltl</name>
    <name type="common">Iberian ribbed newt</name>
    <dbReference type="NCBI Taxonomy" id="8319"/>
    <lineage>
        <taxon>Eukaryota</taxon>
        <taxon>Metazoa</taxon>
        <taxon>Chordata</taxon>
        <taxon>Craniata</taxon>
        <taxon>Vertebrata</taxon>
        <taxon>Euteleostomi</taxon>
        <taxon>Amphibia</taxon>
        <taxon>Batrachia</taxon>
        <taxon>Caudata</taxon>
        <taxon>Salamandroidea</taxon>
        <taxon>Salamandridae</taxon>
        <taxon>Pleurodelinae</taxon>
        <taxon>Pleurodeles</taxon>
    </lineage>
</organism>
<dbReference type="AlphaFoldDB" id="A0AAV7NZN0"/>
<evidence type="ECO:0000256" key="1">
    <source>
        <dbReference type="SAM" id="MobiDB-lite"/>
    </source>
</evidence>
<proteinExistence type="predicted"/>
<evidence type="ECO:0000313" key="2">
    <source>
        <dbReference type="EMBL" id="KAJ1120414.1"/>
    </source>
</evidence>
<accession>A0AAV7NZN0</accession>
<name>A0AAV7NZN0_PLEWA</name>
<dbReference type="EMBL" id="JANPWB010000012">
    <property type="protein sequence ID" value="KAJ1120414.1"/>
    <property type="molecule type" value="Genomic_DNA"/>
</dbReference>
<protein>
    <submittedName>
        <fullName evidence="2">Uncharacterized protein</fullName>
    </submittedName>
</protein>
<dbReference type="Proteomes" id="UP001066276">
    <property type="component" value="Chromosome 8"/>
</dbReference>
<feature type="region of interest" description="Disordered" evidence="1">
    <location>
        <begin position="1"/>
        <end position="43"/>
    </location>
</feature>
<feature type="compositionally biased region" description="Basic and acidic residues" evidence="1">
    <location>
        <begin position="7"/>
        <end position="21"/>
    </location>
</feature>
<comment type="caution">
    <text evidence="2">The sequence shown here is derived from an EMBL/GenBank/DDBJ whole genome shotgun (WGS) entry which is preliminary data.</text>
</comment>
<reference evidence="2" key="1">
    <citation type="journal article" date="2022" name="bioRxiv">
        <title>Sequencing and chromosome-scale assembly of the giantPleurodeles waltlgenome.</title>
        <authorList>
            <person name="Brown T."/>
            <person name="Elewa A."/>
            <person name="Iarovenko S."/>
            <person name="Subramanian E."/>
            <person name="Araus A.J."/>
            <person name="Petzold A."/>
            <person name="Susuki M."/>
            <person name="Suzuki K.-i.T."/>
            <person name="Hayashi T."/>
            <person name="Toyoda A."/>
            <person name="Oliveira C."/>
            <person name="Osipova E."/>
            <person name="Leigh N.D."/>
            <person name="Simon A."/>
            <person name="Yun M.H."/>
        </authorList>
    </citation>
    <scope>NUCLEOTIDE SEQUENCE</scope>
    <source>
        <strain evidence="2">20211129_DDA</strain>
        <tissue evidence="2">Liver</tissue>
    </source>
</reference>
<evidence type="ECO:0000313" key="3">
    <source>
        <dbReference type="Proteomes" id="UP001066276"/>
    </source>
</evidence>
<sequence>MGKINKRRDMANEAGDHRDDLVSLPAESARSAATEAPSLGDIMQGITSTRESLELKIDTLTLDLGLLWEDQRRLAERVATTEKTVEELKPTLATTGDQVTALEKQVGTPMVRAKDTENRSRRNNIRVIGLPSKVEGQDLTEYLER</sequence>